<dbReference type="RefSeq" id="WP_377961716.1">
    <property type="nucleotide sequence ID" value="NZ_JBHZOL010000021.1"/>
</dbReference>
<dbReference type="Proteomes" id="UP001600165">
    <property type="component" value="Unassembled WGS sequence"/>
</dbReference>
<dbReference type="SUPFAM" id="SSF103511">
    <property type="entry name" value="Chlorophyll a-b binding protein"/>
    <property type="match status" value="1"/>
</dbReference>
<evidence type="ECO:0000256" key="2">
    <source>
        <dbReference type="SAM" id="Phobius"/>
    </source>
</evidence>
<keyword evidence="2" id="KW-0812">Transmembrane</keyword>
<name>A0ABW6IB14_9CYAN</name>
<evidence type="ECO:0000256" key="1">
    <source>
        <dbReference type="SAM" id="MobiDB-lite"/>
    </source>
</evidence>
<evidence type="ECO:0000313" key="3">
    <source>
        <dbReference type="EMBL" id="MFE4105347.1"/>
    </source>
</evidence>
<feature type="transmembrane region" description="Helical" evidence="2">
    <location>
        <begin position="45"/>
        <end position="70"/>
    </location>
</feature>
<protein>
    <submittedName>
        <fullName evidence="3">Chlorophyll a/b-binding protein</fullName>
    </submittedName>
</protein>
<reference evidence="3 4" key="1">
    <citation type="submission" date="2024-10" db="EMBL/GenBank/DDBJ databases">
        <authorList>
            <person name="Ratan Roy A."/>
            <person name="Morales Sandoval P.H."/>
            <person name="De Los Santos Villalobos S."/>
            <person name="Chakraborty S."/>
            <person name="Mukherjee J."/>
        </authorList>
    </citation>
    <scope>NUCLEOTIDE SEQUENCE [LARGE SCALE GENOMIC DNA]</scope>
    <source>
        <strain evidence="3 4">S1</strain>
    </source>
</reference>
<feature type="region of interest" description="Disordered" evidence="1">
    <location>
        <begin position="1"/>
        <end position="29"/>
    </location>
</feature>
<dbReference type="EMBL" id="JBHZOL010000021">
    <property type="protein sequence ID" value="MFE4105347.1"/>
    <property type="molecule type" value="Genomic_DNA"/>
</dbReference>
<evidence type="ECO:0000313" key="4">
    <source>
        <dbReference type="Proteomes" id="UP001600165"/>
    </source>
</evidence>
<proteinExistence type="predicted"/>
<keyword evidence="2" id="KW-1133">Transmembrane helix</keyword>
<comment type="caution">
    <text evidence="3">The sequence shown here is derived from an EMBL/GenBank/DDBJ whole genome shotgun (WGS) entry which is preliminary data.</text>
</comment>
<gene>
    <name evidence="3" type="ORF">ACFVKH_03590</name>
</gene>
<keyword evidence="4" id="KW-1185">Reference proteome</keyword>
<keyword evidence="2" id="KW-0472">Membrane</keyword>
<accession>A0ABW6IB14</accession>
<organism evidence="3 4">
    <name type="scientific">Almyronema epifaneia S1</name>
    <dbReference type="NCBI Taxonomy" id="2991925"/>
    <lineage>
        <taxon>Bacteria</taxon>
        <taxon>Bacillati</taxon>
        <taxon>Cyanobacteriota</taxon>
        <taxon>Cyanophyceae</taxon>
        <taxon>Nodosilineales</taxon>
        <taxon>Nodosilineaceae</taxon>
        <taxon>Almyronema</taxon>
        <taxon>Almyronema epifaneia</taxon>
    </lineage>
</organism>
<sequence>MTPESQEFEVQVPDTDPSEADDEPVNQPQPAFGWTAYAEKLNGRFAMIGFISLLLLELITHQDFFTWMGLSR</sequence>